<dbReference type="STRING" id="341454.A0A4S2MXQ6"/>
<dbReference type="Proteomes" id="UP000298138">
    <property type="component" value="Unassembled WGS sequence"/>
</dbReference>
<keyword evidence="1" id="KW-0539">Nucleus</keyword>
<dbReference type="AlphaFoldDB" id="A0A4S2MXQ6"/>
<evidence type="ECO:0000313" key="4">
    <source>
        <dbReference type="EMBL" id="TGZ81366.1"/>
    </source>
</evidence>
<dbReference type="PANTHER" id="PTHR47785">
    <property type="entry name" value="ZN(II)2CYS6 TRANSCRIPTION FACTOR (EUROFUNG)-RELATED-RELATED"/>
    <property type="match status" value="1"/>
</dbReference>
<dbReference type="CDD" id="cd12148">
    <property type="entry name" value="fungal_TF_MHR"/>
    <property type="match status" value="1"/>
</dbReference>
<feature type="compositionally biased region" description="Polar residues" evidence="2">
    <location>
        <begin position="13"/>
        <end position="34"/>
    </location>
</feature>
<sequence length="817" mass="89926">MDRWDSNPPNPQPGQNTLSDSRSQPPTARHQSGTPPALYPPRSSSHDTPPSLESQPAYSIYPPLGGAVELGRKPATSEPGYFGGIPTIPTTQADMVSAPPGVFPHMSVAPPGSVTTYPPRRKAIRAAQACDACRARKAKCDEGRPQCGFCKETGANCVYREVPPPKQDRTLLQILDRLGRVESLLDNMNSREKQQHQSHQPFQALSTAGPSDTPQTTTSSIGPLHTPSIQQEKAVDSHLEGDEGLAIPYEHTTAAQKLMVIWPSIRRLLDEEIVADETYVMDSEEARGFLRIHGRGEGAGTNDAVFEDDSDDETTDAMSYWGEASPHPSEDFGGPQDASSLKLVRQTIFTLLNSYLSNIHILHPILDTATITYLVGKFADRFNPPAPMEAPVSAWMQDANRESATPSPRLTRMNSYSGKRKRSESVTSSRAGPKVPKIQRTIQSALVLFVLSLGSITAHRTPVPGAVPRASSYAHSGIYPAPQQPLGQPPRYMPRNMDVIPGLQYFAKGLDIMGGLMGKNKLEAVQAGLLAGLYWSQMGRVLDSWKWINWASMGCQILVRQRLEKETDEFTKDMILRAYWSCLQLESDILAELDLPPSGISRLEDTLPLPLGLSKPVTSTEVSPDNPLIWLYYLAQIALRKLLNRVHTALYKQSQSKTRRLDSPRSLIMARELDYQLEQWRKHLPGPLQWSDDEGPSPDINAARLRAKYFGARYIIHRPFVFHALHSGTEKLVAAAGSSPGSVGTAGETSYMSGEEQPVSPEMFTYPYPQKPVDPNSLEVNCRKCIEAAICSTTAFHAFDPDVNRPIITNVFGTGHA</sequence>
<accession>A0A4S2MXQ6</accession>
<dbReference type="CDD" id="cd00067">
    <property type="entry name" value="GAL4"/>
    <property type="match status" value="1"/>
</dbReference>
<dbReference type="InterPro" id="IPR053181">
    <property type="entry name" value="EcdB-like_regulator"/>
</dbReference>
<dbReference type="PROSITE" id="PS50048">
    <property type="entry name" value="ZN2_CY6_FUNGAL_2"/>
    <property type="match status" value="1"/>
</dbReference>
<evidence type="ECO:0000256" key="2">
    <source>
        <dbReference type="SAM" id="MobiDB-lite"/>
    </source>
</evidence>
<name>A0A4S2MXQ6_9PEZI</name>
<organism evidence="4 5">
    <name type="scientific">Ascodesmis nigricans</name>
    <dbReference type="NCBI Taxonomy" id="341454"/>
    <lineage>
        <taxon>Eukaryota</taxon>
        <taxon>Fungi</taxon>
        <taxon>Dikarya</taxon>
        <taxon>Ascomycota</taxon>
        <taxon>Pezizomycotina</taxon>
        <taxon>Pezizomycetes</taxon>
        <taxon>Pezizales</taxon>
        <taxon>Ascodesmidaceae</taxon>
        <taxon>Ascodesmis</taxon>
    </lineage>
</organism>
<feature type="compositionally biased region" description="Acidic residues" evidence="2">
    <location>
        <begin position="305"/>
        <end position="315"/>
    </location>
</feature>
<evidence type="ECO:0000313" key="5">
    <source>
        <dbReference type="Proteomes" id="UP000298138"/>
    </source>
</evidence>
<dbReference type="EMBL" id="ML220119">
    <property type="protein sequence ID" value="TGZ81366.1"/>
    <property type="molecule type" value="Genomic_DNA"/>
</dbReference>
<feature type="region of interest" description="Disordered" evidence="2">
    <location>
        <begin position="400"/>
        <end position="434"/>
    </location>
</feature>
<feature type="compositionally biased region" description="Polar residues" evidence="2">
    <location>
        <begin position="42"/>
        <end position="57"/>
    </location>
</feature>
<feature type="region of interest" description="Disordered" evidence="2">
    <location>
        <begin position="300"/>
        <end position="337"/>
    </location>
</feature>
<dbReference type="InterPro" id="IPR036864">
    <property type="entry name" value="Zn2-C6_fun-type_DNA-bd_sf"/>
</dbReference>
<dbReference type="PANTHER" id="PTHR47785:SF4">
    <property type="entry name" value="ZN(II)2CYS6 TRANSCRIPTION FACTOR (EUROFUNG)"/>
    <property type="match status" value="1"/>
</dbReference>
<dbReference type="OrthoDB" id="5244761at2759"/>
<dbReference type="Gene3D" id="4.10.240.10">
    <property type="entry name" value="Zn(2)-C6 fungal-type DNA-binding domain"/>
    <property type="match status" value="1"/>
</dbReference>
<feature type="region of interest" description="Disordered" evidence="2">
    <location>
        <begin position="1"/>
        <end position="60"/>
    </location>
</feature>
<keyword evidence="5" id="KW-1185">Reference proteome</keyword>
<dbReference type="SUPFAM" id="SSF57701">
    <property type="entry name" value="Zn2/Cys6 DNA-binding domain"/>
    <property type="match status" value="1"/>
</dbReference>
<dbReference type="InterPro" id="IPR001138">
    <property type="entry name" value="Zn2Cys6_DnaBD"/>
</dbReference>
<evidence type="ECO:0000256" key="1">
    <source>
        <dbReference type="ARBA" id="ARBA00023242"/>
    </source>
</evidence>
<feature type="domain" description="Zn(2)-C6 fungal-type" evidence="3">
    <location>
        <begin position="129"/>
        <end position="159"/>
    </location>
</feature>
<dbReference type="GO" id="GO:0008270">
    <property type="term" value="F:zinc ion binding"/>
    <property type="evidence" value="ECO:0007669"/>
    <property type="project" value="InterPro"/>
</dbReference>
<dbReference type="Pfam" id="PF00172">
    <property type="entry name" value="Zn_clus"/>
    <property type="match status" value="1"/>
</dbReference>
<evidence type="ECO:0000259" key="3">
    <source>
        <dbReference type="PROSITE" id="PS50048"/>
    </source>
</evidence>
<dbReference type="InParanoid" id="A0A4S2MXQ6"/>
<feature type="region of interest" description="Disordered" evidence="2">
    <location>
        <begin position="190"/>
        <end position="226"/>
    </location>
</feature>
<feature type="compositionally biased region" description="Polar residues" evidence="2">
    <location>
        <begin position="197"/>
        <end position="226"/>
    </location>
</feature>
<dbReference type="SMART" id="SM00066">
    <property type="entry name" value="GAL4"/>
    <property type="match status" value="1"/>
</dbReference>
<dbReference type="GO" id="GO:0000981">
    <property type="term" value="F:DNA-binding transcription factor activity, RNA polymerase II-specific"/>
    <property type="evidence" value="ECO:0007669"/>
    <property type="project" value="InterPro"/>
</dbReference>
<reference evidence="4 5" key="1">
    <citation type="submission" date="2019-04" db="EMBL/GenBank/DDBJ databases">
        <title>Comparative genomics and transcriptomics to analyze fruiting body development in filamentous ascomycetes.</title>
        <authorList>
            <consortium name="DOE Joint Genome Institute"/>
            <person name="Lutkenhaus R."/>
            <person name="Traeger S."/>
            <person name="Breuer J."/>
            <person name="Kuo A."/>
            <person name="Lipzen A."/>
            <person name="Pangilinan J."/>
            <person name="Dilworth D."/>
            <person name="Sandor L."/>
            <person name="Poggeler S."/>
            <person name="Barry K."/>
            <person name="Grigoriev I.V."/>
            <person name="Nowrousian M."/>
        </authorList>
    </citation>
    <scope>NUCLEOTIDE SEQUENCE [LARGE SCALE GENOMIC DNA]</scope>
    <source>
        <strain evidence="4 5">CBS 389.68</strain>
    </source>
</reference>
<gene>
    <name evidence="4" type="ORF">EX30DRAFT_348572</name>
</gene>
<dbReference type="PROSITE" id="PS00463">
    <property type="entry name" value="ZN2_CY6_FUNGAL_1"/>
    <property type="match status" value="1"/>
</dbReference>
<feature type="compositionally biased region" description="Polar residues" evidence="2">
    <location>
        <begin position="402"/>
        <end position="417"/>
    </location>
</feature>
<protein>
    <recommendedName>
        <fullName evidence="3">Zn(2)-C6 fungal-type domain-containing protein</fullName>
    </recommendedName>
</protein>
<proteinExistence type="predicted"/>